<dbReference type="SUPFAM" id="SSF103642">
    <property type="entry name" value="Sec-C motif"/>
    <property type="match status" value="1"/>
</dbReference>
<sequence>MNEPMTSDKFSCYCCSGKNYQECCEPYHLGTLLPDTPEQLMRSRYSAFAIKDMVYIETTMKEKALHSADLEQTEEWLKHINWKKLSVIKSESPQASSGIVHFIAEYEENGQERRLEEISEFKKIAGRWYYVHGRQLNPQQAQAKNKIGRNDPCPCASGKKYKHCCS</sequence>
<reference evidence="2" key="1">
    <citation type="submission" date="2015-09" db="EMBL/GenBank/DDBJ databases">
        <title>Draft Genome Sequences of Two Novel Amoeba-resistant Intranuclear Bacteria, Candidatus Berkiella cookevillensis and Candidatus Berkiella aquae.</title>
        <authorList>
            <person name="Mehari Y.T."/>
            <person name="Arivett B.A."/>
            <person name="Farone A.L."/>
            <person name="Gunderson J.H."/>
            <person name="Farone M.B."/>
        </authorList>
    </citation>
    <scope>NUCLEOTIDE SEQUENCE [LARGE SCALE GENOMIC DNA]</scope>
    <source>
        <strain evidence="2">CC99</strain>
    </source>
</reference>
<evidence type="ECO:0000259" key="1">
    <source>
        <dbReference type="Pfam" id="PF17775"/>
    </source>
</evidence>
<dbReference type="Pfam" id="PF17775">
    <property type="entry name" value="YchJ_M-like"/>
    <property type="match status" value="1"/>
</dbReference>
<evidence type="ECO:0000313" key="3">
    <source>
        <dbReference type="EMBL" id="MCS5708556.1"/>
    </source>
</evidence>
<keyword evidence="4" id="KW-1185">Reference proteome</keyword>
<dbReference type="RefSeq" id="WP_057622516.1">
    <property type="nucleotide sequence ID" value="NZ_LKHV02000001.1"/>
</dbReference>
<accession>A0A0Q9YT87</accession>
<protein>
    <submittedName>
        <fullName evidence="3">YchJ family protein</fullName>
    </submittedName>
</protein>
<reference evidence="3" key="2">
    <citation type="journal article" date="2016" name="Genome Announc.">
        <title>Draft Genome Sequences of Two Novel Amoeba-Resistant Intranuclear Bacteria, 'Candidatus Berkiella cookevillensis' and 'Candidatus Berkiella aquae'.</title>
        <authorList>
            <person name="Mehari Y.T."/>
            <person name="Arivett B.A."/>
            <person name="Farone A.L."/>
            <person name="Gunderson J.H."/>
            <person name="Farone M.B."/>
        </authorList>
    </citation>
    <scope>NUCLEOTIDE SEQUENCE</scope>
    <source>
        <strain evidence="3">CC99</strain>
    </source>
</reference>
<dbReference type="PATRIC" id="fig|1590042.3.peg.85"/>
<feature type="domain" description="YchJ-like middle NTF2-like" evidence="1">
    <location>
        <begin position="36"/>
        <end position="133"/>
    </location>
</feature>
<comment type="caution">
    <text evidence="2">The sequence shown here is derived from an EMBL/GenBank/DDBJ whole genome shotgun (WGS) entry which is preliminary data.</text>
</comment>
<dbReference type="AlphaFoldDB" id="A0A0Q9YT87"/>
<dbReference type="PANTHER" id="PTHR33747">
    <property type="entry name" value="UPF0225 PROTEIN SCO1677"/>
    <property type="match status" value="1"/>
</dbReference>
<evidence type="ECO:0000313" key="2">
    <source>
        <dbReference type="EMBL" id="KRG19863.1"/>
    </source>
</evidence>
<dbReference type="Proteomes" id="UP000051494">
    <property type="component" value="Unassembled WGS sequence"/>
</dbReference>
<dbReference type="EMBL" id="LKHV01000001">
    <property type="protein sequence ID" value="KRG19863.1"/>
    <property type="molecule type" value="Genomic_DNA"/>
</dbReference>
<evidence type="ECO:0000313" key="4">
    <source>
        <dbReference type="Proteomes" id="UP000051494"/>
    </source>
</evidence>
<gene>
    <name evidence="2" type="ORF">CC99x_00084</name>
    <name evidence="3" type="ORF">CC99x_006495</name>
</gene>
<name>A0A0Q9YT87_9GAMM</name>
<dbReference type="SUPFAM" id="SSF54427">
    <property type="entry name" value="NTF2-like"/>
    <property type="match status" value="1"/>
</dbReference>
<dbReference type="PANTHER" id="PTHR33747:SF1">
    <property type="entry name" value="ADENYLATE CYCLASE-ASSOCIATED CAP C-TERMINAL DOMAIN-CONTAINING PROTEIN"/>
    <property type="match status" value="1"/>
</dbReference>
<dbReference type="Pfam" id="PF02810">
    <property type="entry name" value="SEC-C"/>
    <property type="match status" value="1"/>
</dbReference>
<dbReference type="STRING" id="437022.CC99x_00084"/>
<organism evidence="2">
    <name type="scientific">Candidatus Berkiella cookevillensis</name>
    <dbReference type="NCBI Taxonomy" id="437022"/>
    <lineage>
        <taxon>Bacteria</taxon>
        <taxon>Pseudomonadati</taxon>
        <taxon>Pseudomonadota</taxon>
        <taxon>Gammaproteobacteria</taxon>
        <taxon>Candidatus Berkiellales</taxon>
        <taxon>Candidatus Berkiellaceae</taxon>
        <taxon>Candidatus Berkiella</taxon>
    </lineage>
</organism>
<dbReference type="EMBL" id="LKHV02000001">
    <property type="protein sequence ID" value="MCS5708556.1"/>
    <property type="molecule type" value="Genomic_DNA"/>
</dbReference>
<dbReference type="InterPro" id="IPR004027">
    <property type="entry name" value="SEC_C_motif"/>
</dbReference>
<dbReference type="InterPro" id="IPR032710">
    <property type="entry name" value="NTF2-like_dom_sf"/>
</dbReference>
<dbReference type="InterPro" id="IPR048469">
    <property type="entry name" value="YchJ-like_M"/>
</dbReference>
<dbReference type="Gene3D" id="3.10.450.50">
    <property type="match status" value="1"/>
</dbReference>
<reference evidence="3" key="3">
    <citation type="submission" date="2021-06" db="EMBL/GenBank/DDBJ databases">
        <title>Genomic Description and Analysis of Intracellular Bacteria, Candidatus Berkiella cookevillensis and Candidatus Berkiella aquae.</title>
        <authorList>
            <person name="Kidane D.T."/>
            <person name="Mehari Y.T."/>
            <person name="Rice F.C."/>
            <person name="Arivett B.A."/>
            <person name="Farone A.L."/>
            <person name="Berk S.G."/>
            <person name="Farone M.B."/>
        </authorList>
    </citation>
    <scope>NUCLEOTIDE SEQUENCE</scope>
    <source>
        <strain evidence="3">CC99</strain>
    </source>
</reference>
<dbReference type="OrthoDB" id="21421at2"/>
<proteinExistence type="predicted"/>